<feature type="repeat" description="PPR" evidence="3">
    <location>
        <begin position="338"/>
        <end position="372"/>
    </location>
</feature>
<dbReference type="OrthoDB" id="1868231at2759"/>
<evidence type="ECO:0000313" key="6">
    <source>
        <dbReference type="Proteomes" id="UP000222542"/>
    </source>
</evidence>
<dbReference type="EMBL" id="AYRZ02000012">
    <property type="protein sequence ID" value="PHT65247.1"/>
    <property type="molecule type" value="Genomic_DNA"/>
</dbReference>
<dbReference type="SMR" id="A0A1U8F761"/>
<feature type="domain" description="DYW" evidence="4">
    <location>
        <begin position="815"/>
        <end position="907"/>
    </location>
</feature>
<dbReference type="Gene3D" id="1.25.40.10">
    <property type="entry name" value="Tetratricopeptide repeat domain"/>
    <property type="match status" value="6"/>
</dbReference>
<protein>
    <recommendedName>
        <fullName evidence="4">DYW domain-containing protein</fullName>
    </recommendedName>
</protein>
<dbReference type="InterPro" id="IPR046960">
    <property type="entry name" value="PPR_At4g14850-like_plant"/>
</dbReference>
<evidence type="ECO:0000256" key="2">
    <source>
        <dbReference type="ARBA" id="ARBA00022737"/>
    </source>
</evidence>
<feature type="repeat" description="PPR" evidence="3">
    <location>
        <begin position="276"/>
        <end position="310"/>
    </location>
</feature>
<evidence type="ECO:0000256" key="1">
    <source>
        <dbReference type="ARBA" id="ARBA00006643"/>
    </source>
</evidence>
<dbReference type="InterPro" id="IPR046848">
    <property type="entry name" value="E_motif"/>
</dbReference>
<keyword evidence="6" id="KW-1185">Reference proteome</keyword>
<dbReference type="GO" id="GO:0003723">
    <property type="term" value="F:RNA binding"/>
    <property type="evidence" value="ECO:0007669"/>
    <property type="project" value="InterPro"/>
</dbReference>
<proteinExistence type="inferred from homology"/>
<evidence type="ECO:0000256" key="3">
    <source>
        <dbReference type="PROSITE-ProRule" id="PRU00708"/>
    </source>
</evidence>
<dbReference type="Pfam" id="PF20431">
    <property type="entry name" value="E_motif"/>
    <property type="match status" value="1"/>
</dbReference>
<feature type="repeat" description="PPR" evidence="3">
    <location>
        <begin position="81"/>
        <end position="115"/>
    </location>
</feature>
<feature type="repeat" description="PPR" evidence="3">
    <location>
        <begin position="50"/>
        <end position="80"/>
    </location>
</feature>
<dbReference type="InterPro" id="IPR011990">
    <property type="entry name" value="TPR-like_helical_dom_sf"/>
</dbReference>
<evidence type="ECO:0000313" key="5">
    <source>
        <dbReference type="EMBL" id="PHT65247.1"/>
    </source>
</evidence>
<dbReference type="Pfam" id="PF14432">
    <property type="entry name" value="DYW_deaminase"/>
    <property type="match status" value="1"/>
</dbReference>
<dbReference type="PANTHER" id="PTHR47926">
    <property type="entry name" value="PENTATRICOPEPTIDE REPEAT-CONTAINING PROTEIN"/>
    <property type="match status" value="1"/>
</dbReference>
<dbReference type="FunFam" id="1.25.40.10:FF:000366">
    <property type="entry name" value="Pentatricopeptide (PPR) repeat-containing protein"/>
    <property type="match status" value="1"/>
</dbReference>
<sequence>MKCTLPFSSFTNPFRSENYLYQCNQQIQRLFKIGKINDARKMFDEMPQRDAVSWNSMISGYCHNGLLNDARALFDVFQGKNIRTWTSMLSGYAKNGRFCDAVDVFEAMPEKNVVSYNAMLSGYLGIGDFVSARKVFDEMGERNVASWNAMINGYVKGGRMREAHEMFDVMPDRNEVSYTIMISGCVGVGEFEEAWRWFVDMRRRGEVRPDQKMFLVALSVVIGLDNVVMLANLVTLAMKMGYSEDVVVVTAILNAFTQIGKMDMALKFFENFLEKNEYSWTTMISALSQCGRLEDAVALYRQVPEQTVETQTAMMTAYAQSGRIVEARQVFNDIRNPNVLSWNALLAGYMHNGMIEEAEELFKQMPTRNVASWAAMISGLMHNAQSVESLELMAQMHRLGNIPSDSSFTSALLACANIGDIEVGRQIHSLSFKAGCQYNPYVGNGLITMYAKCKNLEDDAEALGLTRSDIICSPSIPAGHSYNFRLEDAVRVFQQMHNRDVVSWTAVISAYVQGGRGEIALELFLDMFYHGIKPNELTVTSLLSATGSLGAKKLGQQLHVLTFKLGMDSQLFIGNALSAMYFKCGSLDGIQVFDEMLERDIVTWNALLTGCAQNGLGKEAVSYFEKLTAEGFVPNQITFLVLLCACGHAGLVDEGLAYFNSMRQKYGIVPVLNHYTAVVDLLGRGGRLLEAESLIKDMPMQPDTVTWDALLAACRNHHDTSLGQRVAERLFHMGTKESGTYVLLSNIYASQGMWDNVRKVRETMLDREVNKEPGFSWIQIKNTLYSFLSGNKTCDHVDEIYPMLREFCMSFQAEGYIPETKFVLRDVEEEQKQNELLYHSEKIAVVFGILNTPNGSPVEIMKNLRICGDCHTFMKFLSKATHRKIIIRDGNRFHHFSEGFCSCGDYW</sequence>
<evidence type="ECO:0000259" key="4">
    <source>
        <dbReference type="Pfam" id="PF14432"/>
    </source>
</evidence>
<accession>A0A1U8F761</accession>
<dbReference type="InterPro" id="IPR032867">
    <property type="entry name" value="DYW_dom"/>
</dbReference>
<comment type="similarity">
    <text evidence="1">Belongs to the PPR family. PCMP-H subfamily.</text>
</comment>
<dbReference type="Pfam" id="PF13041">
    <property type="entry name" value="PPR_2"/>
    <property type="match status" value="4"/>
</dbReference>
<dbReference type="Proteomes" id="UP000222542">
    <property type="component" value="Unassembled WGS sequence"/>
</dbReference>
<feature type="repeat" description="PPR" evidence="3">
    <location>
        <begin position="143"/>
        <end position="177"/>
    </location>
</feature>
<dbReference type="InterPro" id="IPR002885">
    <property type="entry name" value="PPR_rpt"/>
</dbReference>
<feature type="repeat" description="PPR" evidence="3">
    <location>
        <begin position="500"/>
        <end position="534"/>
    </location>
</feature>
<dbReference type="FunFam" id="1.25.40.10:FF:002130">
    <property type="entry name" value="Pentatricopeptide repeat-containing protein mitochondrial"/>
    <property type="match status" value="1"/>
</dbReference>
<dbReference type="GO" id="GO:0008270">
    <property type="term" value="F:zinc ion binding"/>
    <property type="evidence" value="ECO:0007669"/>
    <property type="project" value="InterPro"/>
</dbReference>
<dbReference type="PANTHER" id="PTHR47926:SF533">
    <property type="entry name" value="DYW DOMAIN-CONTAINING PROTEIN"/>
    <property type="match status" value="1"/>
</dbReference>
<reference evidence="5 6" key="1">
    <citation type="journal article" date="2014" name="Nat. Genet.">
        <title>Genome sequence of the hot pepper provides insights into the evolution of pungency in Capsicum species.</title>
        <authorList>
            <person name="Kim S."/>
            <person name="Park M."/>
            <person name="Yeom S.I."/>
            <person name="Kim Y.M."/>
            <person name="Lee J.M."/>
            <person name="Lee H.A."/>
            <person name="Seo E."/>
            <person name="Choi J."/>
            <person name="Cheong K."/>
            <person name="Kim K.T."/>
            <person name="Jung K."/>
            <person name="Lee G.W."/>
            <person name="Oh S.K."/>
            <person name="Bae C."/>
            <person name="Kim S.B."/>
            <person name="Lee H.Y."/>
            <person name="Kim S.Y."/>
            <person name="Kim M.S."/>
            <person name="Kang B.C."/>
            <person name="Jo Y.D."/>
            <person name="Yang H.B."/>
            <person name="Jeong H.J."/>
            <person name="Kang W.H."/>
            <person name="Kwon J.K."/>
            <person name="Shin C."/>
            <person name="Lim J.Y."/>
            <person name="Park J.H."/>
            <person name="Huh J.H."/>
            <person name="Kim J.S."/>
            <person name="Kim B.D."/>
            <person name="Cohen O."/>
            <person name="Paran I."/>
            <person name="Suh M.C."/>
            <person name="Lee S.B."/>
            <person name="Kim Y.K."/>
            <person name="Shin Y."/>
            <person name="Noh S.J."/>
            <person name="Park J."/>
            <person name="Seo Y.S."/>
            <person name="Kwon S.Y."/>
            <person name="Kim H.A."/>
            <person name="Park J.M."/>
            <person name="Kim H.J."/>
            <person name="Choi S.B."/>
            <person name="Bosland P.W."/>
            <person name="Reeves G."/>
            <person name="Jo S.H."/>
            <person name="Lee B.W."/>
            <person name="Cho H.T."/>
            <person name="Choi H.S."/>
            <person name="Lee M.S."/>
            <person name="Yu Y."/>
            <person name="Do Choi Y."/>
            <person name="Park B.S."/>
            <person name="van Deynze A."/>
            <person name="Ashrafi H."/>
            <person name="Hill T."/>
            <person name="Kim W.T."/>
            <person name="Pai H.S."/>
            <person name="Ahn H.K."/>
            <person name="Yeam I."/>
            <person name="Giovannoni J.J."/>
            <person name="Rose J.K."/>
            <person name="Sorensen I."/>
            <person name="Lee S.J."/>
            <person name="Kim R.W."/>
            <person name="Choi I.Y."/>
            <person name="Choi B.S."/>
            <person name="Lim J.S."/>
            <person name="Lee Y.H."/>
            <person name="Choi D."/>
        </authorList>
    </citation>
    <scope>NUCLEOTIDE SEQUENCE [LARGE SCALE GENOMIC DNA]</scope>
    <source>
        <strain evidence="6">cv. CM334</strain>
    </source>
</reference>
<dbReference type="AlphaFoldDB" id="A0A1U8F761"/>
<dbReference type="Pfam" id="PF01535">
    <property type="entry name" value="PPR"/>
    <property type="match status" value="10"/>
</dbReference>
<comment type="caution">
    <text evidence="5">The sequence shown here is derived from an EMBL/GenBank/DDBJ whole genome shotgun (WGS) entry which is preliminary data.</text>
</comment>
<dbReference type="FunFam" id="1.25.40.10:FF:000031">
    <property type="entry name" value="Pentatricopeptide repeat-containing protein mitochondrial"/>
    <property type="match status" value="1"/>
</dbReference>
<gene>
    <name evidence="5" type="ORF">T459_29672</name>
</gene>
<dbReference type="GO" id="GO:0009451">
    <property type="term" value="P:RNA modification"/>
    <property type="evidence" value="ECO:0007669"/>
    <property type="project" value="InterPro"/>
</dbReference>
<feature type="repeat" description="PPR" evidence="3">
    <location>
        <begin position="600"/>
        <end position="634"/>
    </location>
</feature>
<dbReference type="Gramene" id="PHT65247">
    <property type="protein sequence ID" value="PHT65247"/>
    <property type="gene ID" value="T459_29672"/>
</dbReference>
<dbReference type="NCBIfam" id="TIGR00756">
    <property type="entry name" value="PPR"/>
    <property type="match status" value="11"/>
</dbReference>
<dbReference type="OMA" id="KCRNMEY"/>
<name>A0A1U8F761_CAPAN</name>
<dbReference type="KEGG" id="cann:107851516"/>
<keyword evidence="2" id="KW-0677">Repeat</keyword>
<organism evidence="5 6">
    <name type="scientific">Capsicum annuum</name>
    <name type="common">Capsicum pepper</name>
    <dbReference type="NCBI Taxonomy" id="4072"/>
    <lineage>
        <taxon>Eukaryota</taxon>
        <taxon>Viridiplantae</taxon>
        <taxon>Streptophyta</taxon>
        <taxon>Embryophyta</taxon>
        <taxon>Tracheophyta</taxon>
        <taxon>Spermatophyta</taxon>
        <taxon>Magnoliopsida</taxon>
        <taxon>eudicotyledons</taxon>
        <taxon>Gunneridae</taxon>
        <taxon>Pentapetalae</taxon>
        <taxon>asterids</taxon>
        <taxon>lamiids</taxon>
        <taxon>Solanales</taxon>
        <taxon>Solanaceae</taxon>
        <taxon>Solanoideae</taxon>
        <taxon>Capsiceae</taxon>
        <taxon>Capsicum</taxon>
    </lineage>
</organism>
<reference evidence="5 6" key="2">
    <citation type="journal article" date="2017" name="Genome Biol.">
        <title>New reference genome sequences of hot pepper reveal the massive evolution of plant disease-resistance genes by retroduplication.</title>
        <authorList>
            <person name="Kim S."/>
            <person name="Park J."/>
            <person name="Yeom S.I."/>
            <person name="Kim Y.M."/>
            <person name="Seo E."/>
            <person name="Kim K.T."/>
            <person name="Kim M.S."/>
            <person name="Lee J.M."/>
            <person name="Cheong K."/>
            <person name="Shin H.S."/>
            <person name="Kim S.B."/>
            <person name="Han K."/>
            <person name="Lee J."/>
            <person name="Park M."/>
            <person name="Lee H.A."/>
            <person name="Lee H.Y."/>
            <person name="Lee Y."/>
            <person name="Oh S."/>
            <person name="Lee J.H."/>
            <person name="Choi E."/>
            <person name="Choi E."/>
            <person name="Lee S.E."/>
            <person name="Jeon J."/>
            <person name="Kim H."/>
            <person name="Choi G."/>
            <person name="Song H."/>
            <person name="Lee J."/>
            <person name="Lee S.C."/>
            <person name="Kwon J.K."/>
            <person name="Lee H.Y."/>
            <person name="Koo N."/>
            <person name="Hong Y."/>
            <person name="Kim R.W."/>
            <person name="Kang W.H."/>
            <person name="Huh J.H."/>
            <person name="Kang B.C."/>
            <person name="Yang T.J."/>
            <person name="Lee Y.H."/>
            <person name="Bennetzen J.L."/>
            <person name="Choi D."/>
        </authorList>
    </citation>
    <scope>NUCLEOTIDE SEQUENCE [LARGE SCALE GENOMIC DNA]</scope>
    <source>
        <strain evidence="6">cv. CM334</strain>
    </source>
</reference>
<dbReference type="SUPFAM" id="SSF48452">
    <property type="entry name" value="TPR-like"/>
    <property type="match status" value="1"/>
</dbReference>
<dbReference type="PROSITE" id="PS51375">
    <property type="entry name" value="PPR"/>
    <property type="match status" value="7"/>
</dbReference>